<dbReference type="Proteomes" id="UP000605848">
    <property type="component" value="Unassembled WGS sequence"/>
</dbReference>
<feature type="transmembrane region" description="Helical" evidence="1">
    <location>
        <begin position="27"/>
        <end position="46"/>
    </location>
</feature>
<dbReference type="Gene3D" id="3.30.565.10">
    <property type="entry name" value="Histidine kinase-like ATPase, C-terminal domain"/>
    <property type="match status" value="1"/>
</dbReference>
<proteinExistence type="predicted"/>
<dbReference type="AlphaFoldDB" id="A0A936ZKF0"/>
<dbReference type="RefSeq" id="WP_202063085.1">
    <property type="nucleotide sequence ID" value="NZ_JAEQMY010000037.1"/>
</dbReference>
<keyword evidence="1" id="KW-0472">Membrane</keyword>
<evidence type="ECO:0000313" key="2">
    <source>
        <dbReference type="EMBL" id="MBL0406269.1"/>
    </source>
</evidence>
<evidence type="ECO:0000256" key="1">
    <source>
        <dbReference type="SAM" id="Phobius"/>
    </source>
</evidence>
<name>A0A936ZKF0_9HYPH</name>
<keyword evidence="1" id="KW-0812">Transmembrane</keyword>
<gene>
    <name evidence="2" type="ORF">JKG68_20120</name>
</gene>
<dbReference type="InterPro" id="IPR036890">
    <property type="entry name" value="HATPase_C_sf"/>
</dbReference>
<dbReference type="EMBL" id="JAEQMY010000037">
    <property type="protein sequence ID" value="MBL0406269.1"/>
    <property type="molecule type" value="Genomic_DNA"/>
</dbReference>
<keyword evidence="1" id="KW-1133">Transmembrane helix</keyword>
<evidence type="ECO:0000313" key="3">
    <source>
        <dbReference type="Proteomes" id="UP000605848"/>
    </source>
</evidence>
<keyword evidence="3" id="KW-1185">Reference proteome</keyword>
<protein>
    <submittedName>
        <fullName evidence="2">Uncharacterized protein</fullName>
    </submittedName>
</protein>
<comment type="caution">
    <text evidence="2">The sequence shown here is derived from an EMBL/GenBank/DDBJ whole genome shotgun (WGS) entry which is preliminary data.</text>
</comment>
<organism evidence="2 3">
    <name type="scientific">Microvirga aerilata</name>
    <dbReference type="NCBI Taxonomy" id="670292"/>
    <lineage>
        <taxon>Bacteria</taxon>
        <taxon>Pseudomonadati</taxon>
        <taxon>Pseudomonadota</taxon>
        <taxon>Alphaproteobacteria</taxon>
        <taxon>Hyphomicrobiales</taxon>
        <taxon>Methylobacteriaceae</taxon>
        <taxon>Microvirga</taxon>
    </lineage>
</organism>
<accession>A0A936ZKF0</accession>
<reference evidence="2" key="1">
    <citation type="submission" date="2021-01" db="EMBL/GenBank/DDBJ databases">
        <title>Microvirga sp.</title>
        <authorList>
            <person name="Kim M.K."/>
        </authorList>
    </citation>
    <scope>NUCLEOTIDE SEQUENCE</scope>
    <source>
        <strain evidence="2">5420S-16</strain>
    </source>
</reference>
<sequence>MKASGDLTLVGELPHNLRTQRSLARQFILVAGAAILITMFILGKWVSQKVESSVAEFAGASAALYINTFIAPHLQELAYRDSLSQASTEALNKVLEQPAVRTHVTSVKIWRRDGLIIYCDNRSLIGRQFNPSSHLQQALAGRVSTQVGDRHHDDDPEGAASSLFQLAVYTPIHDANTGQVLAVLEFYENAEELQEQLSLAEAQSWAVAGVVAAGMIGALFTILSQGSRAMEQLRGSLFQRVAQLRELLRQNEALRARAERAGRNTIDGNERFMPRMAFDLRDGPAQSISLALLHMKALEQSGLVEGNAALVSNALSKALRDVWNISASLMMPEVKELSFKDALGFVIEGHGRRIQWAVHHDLSDELPTCPPEFIKIFAARFVQVCLDGLSPHAGTTRPHVCVRRDGAAVVLEIKGRCHDAGTENTTAQSIQLGLAGIWDQIESIGGTITVVNGPTGDVYLAARLPFSPEA</sequence>